<evidence type="ECO:0000256" key="6">
    <source>
        <dbReference type="ARBA" id="ARBA00022723"/>
    </source>
</evidence>
<dbReference type="GO" id="GO:0016740">
    <property type="term" value="F:transferase activity"/>
    <property type="evidence" value="ECO:0007669"/>
    <property type="project" value="UniProtKB-KW"/>
</dbReference>
<evidence type="ECO:0000313" key="12">
    <source>
        <dbReference type="Proteomes" id="UP000277094"/>
    </source>
</evidence>
<evidence type="ECO:0000256" key="9">
    <source>
        <dbReference type="ARBA" id="ARBA00031306"/>
    </source>
</evidence>
<comment type="cofactor">
    <cofactor evidence="1">
        <name>Mg(2+)</name>
        <dbReference type="ChEBI" id="CHEBI:18420"/>
    </cofactor>
</comment>
<dbReference type="Pfam" id="PF02424">
    <property type="entry name" value="ApbE"/>
    <property type="match status" value="2"/>
</dbReference>
<sequence length="245" mass="25805">MGMPVNLALRGRFANGEKADWAWAEIVEFLRSVDAVFSTYRPDSVISRLGRGELALADCPSEVHEVLELGEQARVESDGAFDVRRSTAGGGIQLDPSGVVKGWAIQRAASILDDLADTDSCLSGGGDMVCRVRTSSSPGWRVGIEDPHDPTRILAVLPVHDGAVATSGLAQRGAHITDPRTGDVPTTLASVTVLADDLTWADIDATAAFVMGADAAAWLEGRGRTGVIVPSTSEPVMFGYASRSE</sequence>
<dbReference type="PANTHER" id="PTHR30040">
    <property type="entry name" value="THIAMINE BIOSYNTHESIS LIPOPROTEIN APBE"/>
    <property type="match status" value="1"/>
</dbReference>
<keyword evidence="6" id="KW-0479">Metal-binding</keyword>
<proteinExistence type="predicted"/>
<keyword evidence="12" id="KW-1185">Reference proteome</keyword>
<comment type="catalytic activity">
    <reaction evidence="10">
        <text>L-threonyl-[protein] + FAD = FMN-L-threonyl-[protein] + AMP + H(+)</text>
        <dbReference type="Rhea" id="RHEA:36847"/>
        <dbReference type="Rhea" id="RHEA-COMP:11060"/>
        <dbReference type="Rhea" id="RHEA-COMP:11061"/>
        <dbReference type="ChEBI" id="CHEBI:15378"/>
        <dbReference type="ChEBI" id="CHEBI:30013"/>
        <dbReference type="ChEBI" id="CHEBI:57692"/>
        <dbReference type="ChEBI" id="CHEBI:74257"/>
        <dbReference type="ChEBI" id="CHEBI:456215"/>
        <dbReference type="EC" id="2.7.1.180"/>
    </reaction>
</comment>
<evidence type="ECO:0000256" key="2">
    <source>
        <dbReference type="ARBA" id="ARBA00011955"/>
    </source>
</evidence>
<keyword evidence="4" id="KW-0285">Flavoprotein</keyword>
<evidence type="ECO:0000256" key="8">
    <source>
        <dbReference type="ARBA" id="ARBA00022842"/>
    </source>
</evidence>
<evidence type="ECO:0000313" key="11">
    <source>
        <dbReference type="EMBL" id="RNL80511.1"/>
    </source>
</evidence>
<accession>A0A3N0DY75</accession>
<name>A0A3N0DY75_9ACTN</name>
<evidence type="ECO:0000256" key="4">
    <source>
        <dbReference type="ARBA" id="ARBA00022630"/>
    </source>
</evidence>
<organism evidence="11 12">
    <name type="scientific">Nocardioides marmorisolisilvae</name>
    <dbReference type="NCBI Taxonomy" id="1542737"/>
    <lineage>
        <taxon>Bacteria</taxon>
        <taxon>Bacillati</taxon>
        <taxon>Actinomycetota</taxon>
        <taxon>Actinomycetes</taxon>
        <taxon>Propionibacteriales</taxon>
        <taxon>Nocardioidaceae</taxon>
        <taxon>Nocardioides</taxon>
    </lineage>
</organism>
<dbReference type="SUPFAM" id="SSF143631">
    <property type="entry name" value="ApbE-like"/>
    <property type="match status" value="1"/>
</dbReference>
<evidence type="ECO:0000256" key="1">
    <source>
        <dbReference type="ARBA" id="ARBA00001946"/>
    </source>
</evidence>
<evidence type="ECO:0000256" key="10">
    <source>
        <dbReference type="ARBA" id="ARBA00048540"/>
    </source>
</evidence>
<dbReference type="InterPro" id="IPR003374">
    <property type="entry name" value="ApbE-like_sf"/>
</dbReference>
<reference evidence="11 12" key="1">
    <citation type="submission" date="2018-11" db="EMBL/GenBank/DDBJ databases">
        <authorList>
            <person name="Li F."/>
        </authorList>
    </citation>
    <scope>NUCLEOTIDE SEQUENCE [LARGE SCALE GENOMIC DNA]</scope>
    <source>
        <strain evidence="11 12">KIS18-7</strain>
    </source>
</reference>
<dbReference type="GO" id="GO:0046872">
    <property type="term" value="F:metal ion binding"/>
    <property type="evidence" value="ECO:0007669"/>
    <property type="project" value="UniProtKB-KW"/>
</dbReference>
<comment type="caution">
    <text evidence="11">The sequence shown here is derived from an EMBL/GenBank/DDBJ whole genome shotgun (WGS) entry which is preliminary data.</text>
</comment>
<dbReference type="EC" id="2.7.1.180" evidence="2"/>
<keyword evidence="7" id="KW-0274">FAD</keyword>
<dbReference type="InterPro" id="IPR024932">
    <property type="entry name" value="ApbE"/>
</dbReference>
<dbReference type="OrthoDB" id="9778595at2"/>
<keyword evidence="8" id="KW-0460">Magnesium</keyword>
<keyword evidence="5 11" id="KW-0808">Transferase</keyword>
<evidence type="ECO:0000256" key="7">
    <source>
        <dbReference type="ARBA" id="ARBA00022827"/>
    </source>
</evidence>
<dbReference type="Gene3D" id="3.10.520.10">
    <property type="entry name" value="ApbE-like domains"/>
    <property type="match status" value="2"/>
</dbReference>
<dbReference type="Proteomes" id="UP000277094">
    <property type="component" value="Unassembled WGS sequence"/>
</dbReference>
<protein>
    <recommendedName>
        <fullName evidence="3">FAD:protein FMN transferase</fullName>
        <ecNumber evidence="2">2.7.1.180</ecNumber>
    </recommendedName>
    <alternativeName>
        <fullName evidence="9">Flavin transferase</fullName>
    </alternativeName>
</protein>
<evidence type="ECO:0000256" key="5">
    <source>
        <dbReference type="ARBA" id="ARBA00022679"/>
    </source>
</evidence>
<gene>
    <name evidence="11" type="ORF">EFL95_15045</name>
</gene>
<dbReference type="AlphaFoldDB" id="A0A3N0DY75"/>
<dbReference type="PANTHER" id="PTHR30040:SF2">
    <property type="entry name" value="FAD:PROTEIN FMN TRANSFERASE"/>
    <property type="match status" value="1"/>
</dbReference>
<dbReference type="EMBL" id="RJSG01000002">
    <property type="protein sequence ID" value="RNL80511.1"/>
    <property type="molecule type" value="Genomic_DNA"/>
</dbReference>
<evidence type="ECO:0000256" key="3">
    <source>
        <dbReference type="ARBA" id="ARBA00016337"/>
    </source>
</evidence>